<evidence type="ECO:0000259" key="4">
    <source>
        <dbReference type="Pfam" id="PF08241"/>
    </source>
</evidence>
<protein>
    <submittedName>
        <fullName evidence="5">Class I SAM-dependent methyltransferase</fullName>
    </submittedName>
</protein>
<dbReference type="PANTHER" id="PTHR43464">
    <property type="entry name" value="METHYLTRANSFERASE"/>
    <property type="match status" value="1"/>
</dbReference>
<reference evidence="5 6" key="1">
    <citation type="submission" date="2019-05" db="EMBL/GenBank/DDBJ databases">
        <title>Verrucobacter flavum gen. nov., sp. nov. a new member of the family Verrucomicrobiaceae.</title>
        <authorList>
            <person name="Szuroczki S."/>
            <person name="Abbaszade G."/>
            <person name="Szabo A."/>
            <person name="Felfoldi T."/>
            <person name="Schumann P."/>
            <person name="Boka K."/>
            <person name="Keki Z."/>
            <person name="Toumi M."/>
            <person name="Toth E."/>
        </authorList>
    </citation>
    <scope>NUCLEOTIDE SEQUENCE [LARGE SCALE GENOMIC DNA]</scope>
    <source>
        <strain evidence="5 6">MG-N-17</strain>
    </source>
</reference>
<keyword evidence="6" id="KW-1185">Reference proteome</keyword>
<dbReference type="GO" id="GO:0008757">
    <property type="term" value="F:S-adenosylmethionine-dependent methyltransferase activity"/>
    <property type="evidence" value="ECO:0007669"/>
    <property type="project" value="InterPro"/>
</dbReference>
<dbReference type="InterPro" id="IPR029063">
    <property type="entry name" value="SAM-dependent_MTases_sf"/>
</dbReference>
<dbReference type="Proteomes" id="UP000306196">
    <property type="component" value="Unassembled WGS sequence"/>
</dbReference>
<dbReference type="EMBL" id="VAUV01000025">
    <property type="protein sequence ID" value="TLD68418.1"/>
    <property type="molecule type" value="Genomic_DNA"/>
</dbReference>
<keyword evidence="3" id="KW-0949">S-adenosyl-L-methionine</keyword>
<evidence type="ECO:0000256" key="2">
    <source>
        <dbReference type="ARBA" id="ARBA00022679"/>
    </source>
</evidence>
<dbReference type="Gene3D" id="3.40.50.150">
    <property type="entry name" value="Vaccinia Virus protein VP39"/>
    <property type="match status" value="1"/>
</dbReference>
<proteinExistence type="predicted"/>
<dbReference type="Pfam" id="PF08241">
    <property type="entry name" value="Methyltransf_11"/>
    <property type="match status" value="1"/>
</dbReference>
<dbReference type="CDD" id="cd02440">
    <property type="entry name" value="AdoMet_MTases"/>
    <property type="match status" value="1"/>
</dbReference>
<accession>A0A5R8K7V4</accession>
<dbReference type="PANTHER" id="PTHR43464:SF19">
    <property type="entry name" value="UBIQUINONE BIOSYNTHESIS O-METHYLTRANSFERASE, MITOCHONDRIAL"/>
    <property type="match status" value="1"/>
</dbReference>
<evidence type="ECO:0000256" key="1">
    <source>
        <dbReference type="ARBA" id="ARBA00022603"/>
    </source>
</evidence>
<evidence type="ECO:0000313" key="6">
    <source>
        <dbReference type="Proteomes" id="UP000306196"/>
    </source>
</evidence>
<keyword evidence="2 5" id="KW-0808">Transferase</keyword>
<dbReference type="OrthoDB" id="43862at2"/>
<dbReference type="RefSeq" id="WP_138088609.1">
    <property type="nucleotide sequence ID" value="NZ_VAUV01000025.1"/>
</dbReference>
<dbReference type="AlphaFoldDB" id="A0A5R8K7V4"/>
<evidence type="ECO:0000256" key="3">
    <source>
        <dbReference type="ARBA" id="ARBA00022691"/>
    </source>
</evidence>
<dbReference type="GO" id="GO:0032259">
    <property type="term" value="P:methylation"/>
    <property type="evidence" value="ECO:0007669"/>
    <property type="project" value="UniProtKB-KW"/>
</dbReference>
<name>A0A5R8K7V4_9BACT</name>
<gene>
    <name evidence="5" type="ORF">FEM03_22700</name>
</gene>
<comment type="caution">
    <text evidence="5">The sequence shown here is derived from an EMBL/GenBank/DDBJ whole genome shotgun (WGS) entry which is preliminary data.</text>
</comment>
<evidence type="ECO:0000313" key="5">
    <source>
        <dbReference type="EMBL" id="TLD68418.1"/>
    </source>
</evidence>
<organism evidence="5 6">
    <name type="scientific">Phragmitibacter flavus</name>
    <dbReference type="NCBI Taxonomy" id="2576071"/>
    <lineage>
        <taxon>Bacteria</taxon>
        <taxon>Pseudomonadati</taxon>
        <taxon>Verrucomicrobiota</taxon>
        <taxon>Verrucomicrobiia</taxon>
        <taxon>Verrucomicrobiales</taxon>
        <taxon>Verrucomicrobiaceae</taxon>
        <taxon>Phragmitibacter</taxon>
    </lineage>
</organism>
<sequence>MEINDMNDEVEMQRRYYADKAERYDDAHVHEDDEHFFGLSFLEGVLEYLKADSVLDVGSGTGRAMGYLMRHRPGLRVAGIEPVQELREVGYAQGIPKDCLLDGDATKLPYAAGEFDVVCAFGVLHHIRQPELAIAEMLRVAGKAIFISDANNFGRGSRLGRLMKQSINSLGLWKLAALVLSKGKGYVETPGDGISYSYSVFNNYRQIKQQCRSVHLLNTTPGDINPYRSASHVALLGIKK</sequence>
<feature type="domain" description="Methyltransferase type 11" evidence="4">
    <location>
        <begin position="55"/>
        <end position="140"/>
    </location>
</feature>
<dbReference type="InterPro" id="IPR013216">
    <property type="entry name" value="Methyltransf_11"/>
</dbReference>
<keyword evidence="1 5" id="KW-0489">Methyltransferase</keyword>
<dbReference type="SUPFAM" id="SSF53335">
    <property type="entry name" value="S-adenosyl-L-methionine-dependent methyltransferases"/>
    <property type="match status" value="1"/>
</dbReference>